<accession>A0AAW5T834</accession>
<dbReference type="PANTHER" id="PTHR47894:SF1">
    <property type="entry name" value="HTH-TYPE TRANSCRIPTIONAL REGULATOR VQSM"/>
    <property type="match status" value="1"/>
</dbReference>
<name>A0AAW5T834_9MYCO</name>
<dbReference type="Pfam" id="PF12833">
    <property type="entry name" value="HTH_18"/>
    <property type="match status" value="1"/>
</dbReference>
<evidence type="ECO:0000256" key="3">
    <source>
        <dbReference type="ARBA" id="ARBA00023163"/>
    </source>
</evidence>
<keyword evidence="2" id="KW-0238">DNA-binding</keyword>
<dbReference type="PROSITE" id="PS01124">
    <property type="entry name" value="HTH_ARAC_FAMILY_2"/>
    <property type="match status" value="1"/>
</dbReference>
<dbReference type="Gene3D" id="1.10.10.60">
    <property type="entry name" value="Homeodomain-like"/>
    <property type="match status" value="1"/>
</dbReference>
<dbReference type="SUPFAM" id="SSF46689">
    <property type="entry name" value="Homeodomain-like"/>
    <property type="match status" value="1"/>
</dbReference>
<dbReference type="Pfam" id="PF12625">
    <property type="entry name" value="Arabinose_bd"/>
    <property type="match status" value="1"/>
</dbReference>
<dbReference type="Proteomes" id="UP001558474">
    <property type="component" value="Unassembled WGS sequence"/>
</dbReference>
<dbReference type="RefSeq" id="WP_036446703.1">
    <property type="nucleotide sequence ID" value="NZ_JACKVC010000018.1"/>
</dbReference>
<dbReference type="InterPro" id="IPR032687">
    <property type="entry name" value="AraC-type_N"/>
</dbReference>
<evidence type="ECO:0000313" key="5">
    <source>
        <dbReference type="EMBL" id="MCV7390433.1"/>
    </source>
</evidence>
<protein>
    <submittedName>
        <fullName evidence="5">AraC family transcriptional regulator ligand-binding domain-containing protein</fullName>
    </submittedName>
</protein>
<dbReference type="Proteomes" id="UP001141659">
    <property type="component" value="Unassembled WGS sequence"/>
</dbReference>
<sequence>MAGQSFDLDPSIKVLVHDLGVSPAQVLRRAALPRDLFARRPPELSVAEYYRFWDAIAAEADDADRDDFAVTMCEAISVEHFSPPIFAALCSPDLRTAAQRLAVYKPLIGPIQLDIDTAAGVTITYRWPSGPPPPLLLATVELMFWVALARITTREQVRPTRVTMPAPPQDRGSLEHYLGCRVRKGLDYSVAFAAADATRPFLTENDQMWQVFAPGLRRRLADLNATATTAERVRAALIETLPAGDPSMTAVTGQLATSARTLQRQLSQEGTSFQAVLASTREGLARHYLTRDDLRTSEIAFLLGYNDTNSFYRAFKTWTGVTPEMARANGRS</sequence>
<reference evidence="6 8" key="3">
    <citation type="submission" date="2024-04" db="EMBL/GenBank/DDBJ databases">
        <title>Genomic Markers of Mycobacteria.</title>
        <authorList>
            <person name="Soliman M.S."/>
            <person name="Elkholy A."/>
            <person name="Soliman N.S."/>
            <person name="Abbas A."/>
            <person name="Khayrat S."/>
            <person name="Shawky S."/>
        </authorList>
    </citation>
    <scope>NUCLEOTIDE SEQUENCE [LARGE SCALE GENOMIC DNA]</scope>
    <source>
        <strain evidence="6 8">Egy-CU-AM5</strain>
    </source>
</reference>
<evidence type="ECO:0000313" key="8">
    <source>
        <dbReference type="Proteomes" id="UP001558474"/>
    </source>
</evidence>
<dbReference type="EMBL" id="JBDLOU010000029">
    <property type="protein sequence ID" value="MEX3739632.1"/>
    <property type="molecule type" value="Genomic_DNA"/>
</dbReference>
<keyword evidence="3" id="KW-0804">Transcription</keyword>
<reference evidence="5" key="2">
    <citation type="journal article" date="2022" name="BMC Genomics">
        <title>Comparative genome analysis of mycobacteria focusing on tRNA and non-coding RNA.</title>
        <authorList>
            <person name="Behra P.R.K."/>
            <person name="Pettersson B.M.F."/>
            <person name="Ramesh M."/>
            <person name="Das S."/>
            <person name="Dasgupta S."/>
            <person name="Kirsebom L.A."/>
        </authorList>
    </citation>
    <scope>NUCLEOTIDE SEQUENCE</scope>
    <source>
        <strain evidence="5">DSM 44242</strain>
    </source>
</reference>
<organism evidence="5 7">
    <name type="scientific">Mycolicibacterium porcinum</name>
    <dbReference type="NCBI Taxonomy" id="39693"/>
    <lineage>
        <taxon>Bacteria</taxon>
        <taxon>Bacillati</taxon>
        <taxon>Actinomycetota</taxon>
        <taxon>Actinomycetes</taxon>
        <taxon>Mycobacteriales</taxon>
        <taxon>Mycobacteriaceae</taxon>
        <taxon>Mycolicibacterium</taxon>
    </lineage>
</organism>
<dbReference type="SMART" id="SM00342">
    <property type="entry name" value="HTH_ARAC"/>
    <property type="match status" value="1"/>
</dbReference>
<evidence type="ECO:0000313" key="6">
    <source>
        <dbReference type="EMBL" id="MEX3739632.1"/>
    </source>
</evidence>
<dbReference type="AlphaFoldDB" id="A0AAW5T834"/>
<keyword evidence="8" id="KW-1185">Reference proteome</keyword>
<evidence type="ECO:0000256" key="1">
    <source>
        <dbReference type="ARBA" id="ARBA00023015"/>
    </source>
</evidence>
<keyword evidence="1" id="KW-0805">Transcription regulation</keyword>
<reference evidence="5" key="1">
    <citation type="submission" date="2020-07" db="EMBL/GenBank/DDBJ databases">
        <authorList>
            <person name="Pettersson B.M.F."/>
            <person name="Behra P.R.K."/>
            <person name="Ramesh M."/>
            <person name="Das S."/>
            <person name="Dasgupta S."/>
            <person name="Kirsebom L.A."/>
        </authorList>
    </citation>
    <scope>NUCLEOTIDE SEQUENCE</scope>
    <source>
        <strain evidence="5">DSM 44242</strain>
    </source>
</reference>
<dbReference type="EMBL" id="JACKVC010000018">
    <property type="protein sequence ID" value="MCV7390433.1"/>
    <property type="molecule type" value="Genomic_DNA"/>
</dbReference>
<dbReference type="GO" id="GO:0003700">
    <property type="term" value="F:DNA-binding transcription factor activity"/>
    <property type="evidence" value="ECO:0007669"/>
    <property type="project" value="InterPro"/>
</dbReference>
<evidence type="ECO:0000313" key="7">
    <source>
        <dbReference type="Proteomes" id="UP001141659"/>
    </source>
</evidence>
<evidence type="ECO:0000259" key="4">
    <source>
        <dbReference type="PROSITE" id="PS01124"/>
    </source>
</evidence>
<proteinExistence type="predicted"/>
<dbReference type="PANTHER" id="PTHR47894">
    <property type="entry name" value="HTH-TYPE TRANSCRIPTIONAL REGULATOR GADX"/>
    <property type="match status" value="1"/>
</dbReference>
<dbReference type="InterPro" id="IPR018060">
    <property type="entry name" value="HTH_AraC"/>
</dbReference>
<dbReference type="InterPro" id="IPR009057">
    <property type="entry name" value="Homeodomain-like_sf"/>
</dbReference>
<evidence type="ECO:0000256" key="2">
    <source>
        <dbReference type="ARBA" id="ARBA00023125"/>
    </source>
</evidence>
<gene>
    <name evidence="6" type="ORF">ABFW12_15495</name>
    <name evidence="5" type="ORF">H5P34_20425</name>
</gene>
<comment type="caution">
    <text evidence="5">The sequence shown here is derived from an EMBL/GenBank/DDBJ whole genome shotgun (WGS) entry which is preliminary data.</text>
</comment>
<feature type="domain" description="HTH araC/xylS-type" evidence="4">
    <location>
        <begin position="231"/>
        <end position="329"/>
    </location>
</feature>
<dbReference type="GO" id="GO:0005829">
    <property type="term" value="C:cytosol"/>
    <property type="evidence" value="ECO:0007669"/>
    <property type="project" value="TreeGrafter"/>
</dbReference>
<dbReference type="GO" id="GO:0000976">
    <property type="term" value="F:transcription cis-regulatory region binding"/>
    <property type="evidence" value="ECO:0007669"/>
    <property type="project" value="TreeGrafter"/>
</dbReference>